<keyword evidence="7" id="KW-0479">Metal-binding</keyword>
<evidence type="ECO:0000256" key="9">
    <source>
        <dbReference type="ARBA" id="ARBA00023235"/>
    </source>
</evidence>
<dbReference type="GO" id="GO:0004615">
    <property type="term" value="F:phosphomannomutase activity"/>
    <property type="evidence" value="ECO:0007669"/>
    <property type="project" value="UniProtKB-EC"/>
</dbReference>
<evidence type="ECO:0000256" key="1">
    <source>
        <dbReference type="ARBA" id="ARBA00000586"/>
    </source>
</evidence>
<sequence>MAAKKKSVLKTMLPYAATIVGVVTIASGANVGLTVFQQQQQHRQLESNYQQQAVDLINHYLEQQQQFVTEMAKQPAEILVGSIAGAKVVQVVMTGAEVPKELSFSHQDILRRAIANKGKIAPEVSFINKQAAIDFVQPLANGSGVVLVSVPFSGLEKNLETLVKQGISIDLSQTINKEKLPIYSKTTVDVSANPKLSLTGAEWELRVEVPAAPSPLLTILSALVAILGAGVGLWLLGRKFTQAAEQDNTAILAFLQNRQTYPALNFSHSQLLVEALAKYNPPPVSLSQKAEDKAVVNVNEVAAIVNGTLLEDQKQTVALSKDAVLDLELPQEVVASADEPVKEQTPLEFSVGHKTDIKDDNTVPKHIFRAYDIRGKAHIELSKTLAKQIGLAIGSEARARGEQTILVGRDVRLSSQELSKALVDGLQESGCDVIDVGQVPTPVLYYAAKKLGTGSGVMVTASHNPAPDNGFKVMLAHHTLVDTEIMALRQRILDKDFSKGAGAYTERYITDAYLQDVNDDVILARNFNVVIDAGNGVAGPLAVKLFESLGCTVSALYCDPDGNFPNHDPDPTKAENLDDLLSDVAISGADVGIALDGDGDRVVIVTNSTKVVASDRLLMLFAKEILATQPGADILYDVKCSRDLVTVITQNGGRPVMTKTGHSWLKAAIQETNAPLAGEMSGHFIFNDRWGGFDDGLYAAARFLEILANTYDATADDLFKQFPVRVSTPEIHIPIAEDHKAVLMERLVNDYHDIPNAVVNTTDGLRVEFPDAWGLIRASNTGAHLVARFEANDEEALATIKDFFKRLLQQAEPMLLMTF</sequence>
<keyword evidence="10" id="KW-0472">Membrane</keyword>
<reference evidence="15 16" key="1">
    <citation type="submission" date="2018-04" db="EMBL/GenBank/DDBJ databases">
        <title>Genomic Encyclopedia of Archaeal and Bacterial Type Strains, Phase II (KMG-II): from individual species to whole genera.</title>
        <authorList>
            <person name="Goeker M."/>
        </authorList>
    </citation>
    <scope>NUCLEOTIDE SEQUENCE [LARGE SCALE GENOMIC DNA]</scope>
    <source>
        <strain evidence="15 16">DSM 5822</strain>
    </source>
</reference>
<dbReference type="AlphaFoldDB" id="A0A2T5IYS6"/>
<dbReference type="Gene3D" id="3.30.310.50">
    <property type="entry name" value="Alpha-D-phosphohexomutase, C-terminal domain"/>
    <property type="match status" value="1"/>
</dbReference>
<dbReference type="EMBL" id="QAON01000008">
    <property type="protein sequence ID" value="PTQ89162.1"/>
    <property type="molecule type" value="Genomic_DNA"/>
</dbReference>
<feature type="domain" description="Alpha-D-phosphohexomutase C-terminal" evidence="11">
    <location>
        <begin position="753"/>
        <end position="804"/>
    </location>
</feature>
<dbReference type="Pfam" id="PF02878">
    <property type="entry name" value="PGM_PMM_I"/>
    <property type="match status" value="1"/>
</dbReference>
<dbReference type="InterPro" id="IPR005843">
    <property type="entry name" value="A-D-PHexomutase_C"/>
</dbReference>
<keyword evidence="10" id="KW-1133">Transmembrane helix</keyword>
<dbReference type="InterPro" id="IPR005846">
    <property type="entry name" value="A-D-PHexomutase_a/b/a-III"/>
</dbReference>
<evidence type="ECO:0000259" key="11">
    <source>
        <dbReference type="Pfam" id="PF00408"/>
    </source>
</evidence>
<proteinExistence type="inferred from homology"/>
<dbReference type="SUPFAM" id="SSF55957">
    <property type="entry name" value="Phosphoglucomutase, C-terminal domain"/>
    <property type="match status" value="1"/>
</dbReference>
<keyword evidence="6" id="KW-0597">Phosphoprotein</keyword>
<keyword evidence="16" id="KW-1185">Reference proteome</keyword>
<dbReference type="CDD" id="cd03089">
    <property type="entry name" value="PMM_PGM"/>
    <property type="match status" value="1"/>
</dbReference>
<evidence type="ECO:0000256" key="3">
    <source>
        <dbReference type="ARBA" id="ARBA00004699"/>
    </source>
</evidence>
<protein>
    <recommendedName>
        <fullName evidence="5">phosphomannomutase</fullName>
        <ecNumber evidence="5">5.4.2.8</ecNumber>
    </recommendedName>
</protein>
<evidence type="ECO:0000256" key="6">
    <source>
        <dbReference type="ARBA" id="ARBA00022553"/>
    </source>
</evidence>
<dbReference type="InterPro" id="IPR005845">
    <property type="entry name" value="A-D-PHexomutase_a/b/a-II"/>
</dbReference>
<dbReference type="GO" id="GO:0000287">
    <property type="term" value="F:magnesium ion binding"/>
    <property type="evidence" value="ECO:0007669"/>
    <property type="project" value="InterPro"/>
</dbReference>
<evidence type="ECO:0000259" key="14">
    <source>
        <dbReference type="Pfam" id="PF02880"/>
    </source>
</evidence>
<keyword evidence="8" id="KW-0460">Magnesium</keyword>
<dbReference type="EC" id="5.4.2.8" evidence="5"/>
<keyword evidence="9" id="KW-0413">Isomerase</keyword>
<dbReference type="Pfam" id="PF00408">
    <property type="entry name" value="PGM_PMM_IV"/>
    <property type="match status" value="1"/>
</dbReference>
<comment type="pathway">
    <text evidence="3">Nucleotide-sugar biosynthesis; GDP-alpha-D-mannose biosynthesis; alpha-D-mannose 1-phosphate from D-fructose 6-phosphate: step 2/2.</text>
</comment>
<dbReference type="InterPro" id="IPR036900">
    <property type="entry name" value="A-D-PHexomutase_C_sf"/>
</dbReference>
<dbReference type="PANTHER" id="PTHR43771:SF2">
    <property type="entry name" value="PHOSPHOMANNOMUTASE_PHOSPHOGLUCOMUTASE"/>
    <property type="match status" value="1"/>
</dbReference>
<gene>
    <name evidence="15" type="ORF">C8N29_10843</name>
</gene>
<dbReference type="InterPro" id="IPR016066">
    <property type="entry name" value="A-D-PHexomutase_CS"/>
</dbReference>
<dbReference type="OrthoDB" id="9806956at2"/>
<feature type="domain" description="Alpha-D-phosphohexomutase alpha/beta/alpha" evidence="13">
    <location>
        <begin position="511"/>
        <end position="607"/>
    </location>
</feature>
<evidence type="ECO:0000256" key="4">
    <source>
        <dbReference type="ARBA" id="ARBA00010231"/>
    </source>
</evidence>
<dbReference type="PRINTS" id="PR00509">
    <property type="entry name" value="PGMPMM"/>
</dbReference>
<dbReference type="SUPFAM" id="SSF53738">
    <property type="entry name" value="Phosphoglucomutase, first 3 domains"/>
    <property type="match status" value="3"/>
</dbReference>
<dbReference type="Pfam" id="PF02879">
    <property type="entry name" value="PGM_PMM_II"/>
    <property type="match status" value="1"/>
</dbReference>
<comment type="cofactor">
    <cofactor evidence="2">
        <name>Mg(2+)</name>
        <dbReference type="ChEBI" id="CHEBI:18420"/>
    </cofactor>
</comment>
<accession>A0A2T5IYS6</accession>
<evidence type="ECO:0000256" key="8">
    <source>
        <dbReference type="ARBA" id="ARBA00022842"/>
    </source>
</evidence>
<dbReference type="Gene3D" id="3.40.120.10">
    <property type="entry name" value="Alpha-D-Glucose-1,6-Bisphosphate, subunit A, domain 3"/>
    <property type="match status" value="3"/>
</dbReference>
<dbReference type="InterPro" id="IPR005844">
    <property type="entry name" value="A-D-PHexomutase_a/b/a-I"/>
</dbReference>
<evidence type="ECO:0000259" key="12">
    <source>
        <dbReference type="Pfam" id="PF02878"/>
    </source>
</evidence>
<evidence type="ECO:0000313" key="15">
    <source>
        <dbReference type="EMBL" id="PTQ89162.1"/>
    </source>
</evidence>
<comment type="similarity">
    <text evidence="4">Belongs to the phosphohexose mutase family.</text>
</comment>
<feature type="domain" description="Alpha-D-phosphohexomutase alpha/beta/alpha" evidence="12">
    <location>
        <begin position="366"/>
        <end position="490"/>
    </location>
</feature>
<dbReference type="InterPro" id="IPR016055">
    <property type="entry name" value="A-D-PHexomutase_a/b/a-I/II/III"/>
</dbReference>
<feature type="transmembrane region" description="Helical" evidence="10">
    <location>
        <begin position="12"/>
        <end position="36"/>
    </location>
</feature>
<dbReference type="GO" id="GO:0005975">
    <property type="term" value="P:carbohydrate metabolic process"/>
    <property type="evidence" value="ECO:0007669"/>
    <property type="project" value="InterPro"/>
</dbReference>
<evidence type="ECO:0000259" key="13">
    <source>
        <dbReference type="Pfam" id="PF02879"/>
    </source>
</evidence>
<dbReference type="PANTHER" id="PTHR43771">
    <property type="entry name" value="PHOSPHOMANNOMUTASE"/>
    <property type="match status" value="1"/>
</dbReference>
<evidence type="ECO:0000256" key="10">
    <source>
        <dbReference type="SAM" id="Phobius"/>
    </source>
</evidence>
<organism evidence="15 16">
    <name type="scientific">Agitococcus lubricus</name>
    <dbReference type="NCBI Taxonomy" id="1077255"/>
    <lineage>
        <taxon>Bacteria</taxon>
        <taxon>Pseudomonadati</taxon>
        <taxon>Pseudomonadota</taxon>
        <taxon>Gammaproteobacteria</taxon>
        <taxon>Moraxellales</taxon>
        <taxon>Moraxellaceae</taxon>
        <taxon>Agitococcus</taxon>
    </lineage>
</organism>
<comment type="catalytic activity">
    <reaction evidence="1">
        <text>alpha-D-mannose 1-phosphate = D-mannose 6-phosphate</text>
        <dbReference type="Rhea" id="RHEA:11140"/>
        <dbReference type="ChEBI" id="CHEBI:58409"/>
        <dbReference type="ChEBI" id="CHEBI:58735"/>
        <dbReference type="EC" id="5.4.2.8"/>
    </reaction>
</comment>
<dbReference type="Pfam" id="PF02880">
    <property type="entry name" value="PGM_PMM_III"/>
    <property type="match status" value="1"/>
</dbReference>
<comment type="caution">
    <text evidence="15">The sequence shown here is derived from an EMBL/GenBank/DDBJ whole genome shotgun (WGS) entry which is preliminary data.</text>
</comment>
<name>A0A2T5IYS6_9GAMM</name>
<dbReference type="Proteomes" id="UP000244223">
    <property type="component" value="Unassembled WGS sequence"/>
</dbReference>
<evidence type="ECO:0000256" key="5">
    <source>
        <dbReference type="ARBA" id="ARBA00012730"/>
    </source>
</evidence>
<feature type="domain" description="Alpha-D-phosphohexomutase alpha/beta/alpha" evidence="14">
    <location>
        <begin position="614"/>
        <end position="722"/>
    </location>
</feature>
<evidence type="ECO:0000256" key="2">
    <source>
        <dbReference type="ARBA" id="ARBA00001946"/>
    </source>
</evidence>
<evidence type="ECO:0000313" key="16">
    <source>
        <dbReference type="Proteomes" id="UP000244223"/>
    </source>
</evidence>
<dbReference type="PROSITE" id="PS00710">
    <property type="entry name" value="PGM_PMM"/>
    <property type="match status" value="1"/>
</dbReference>
<evidence type="ECO:0000256" key="7">
    <source>
        <dbReference type="ARBA" id="ARBA00022723"/>
    </source>
</evidence>
<keyword evidence="10" id="KW-0812">Transmembrane</keyword>
<dbReference type="InterPro" id="IPR005841">
    <property type="entry name" value="Alpha-D-phosphohexomutase_SF"/>
</dbReference>